<proteinExistence type="predicted"/>
<name>A0A0A7KTU9_AERSS</name>
<dbReference type="EMBL" id="KJ626178">
    <property type="protein sequence ID" value="AIZ49602.1"/>
    <property type="molecule type" value="Genomic_DNA"/>
</dbReference>
<sequence length="123" mass="12675">MFDFGGMVSSAIDMADQAVDAVLGGLSSAGSWMQSNPGAATLLGSALVAGGSYLENREAQKNQRNMQKDIWGREDQLRQENGLPANLTPVEYQVSTPGLAGDGMSTGGALTSGLLANIKKQGG</sequence>
<accession>A0A0A7KTU9</accession>
<organism evidence="2">
    <name type="scientific">Aeromonas salmonicida subsp. salmonicida</name>
    <dbReference type="NCBI Taxonomy" id="29491"/>
    <lineage>
        <taxon>Bacteria</taxon>
        <taxon>Pseudomonadati</taxon>
        <taxon>Pseudomonadota</taxon>
        <taxon>Gammaproteobacteria</taxon>
        <taxon>Aeromonadales</taxon>
        <taxon>Aeromonadaceae</taxon>
        <taxon>Aeromonas</taxon>
    </lineage>
</organism>
<evidence type="ECO:0000313" key="1">
    <source>
        <dbReference type="EMBL" id="AIZ49602.1"/>
    </source>
</evidence>
<dbReference type="AlphaFoldDB" id="A0A0A7KTU9"/>
<reference evidence="2" key="1">
    <citation type="submission" date="2014-03" db="EMBL/GenBank/DDBJ databases">
        <authorList>
            <person name="Emond-Rheault J.-G."/>
            <person name="Trudel M.V."/>
            <person name="Vincent A.T."/>
            <person name="Brochu F."/>
            <person name="Boyle B."/>
            <person name="Tanaka K.H."/>
            <person name="Attere S.A."/>
            <person name="Jubinville E."/>
            <person name="Frenette M."/>
            <person name="Derome N."/>
            <person name="Charette S.J."/>
        </authorList>
    </citation>
    <scope>NUCLEOTIDE SEQUENCE</scope>
    <source>
        <strain evidence="1">01-B526</strain>
        <strain evidence="2">HER1085</strain>
    </source>
</reference>
<dbReference type="RefSeq" id="WP_005310281.1">
    <property type="nucleotide sequence ID" value="NZ_CDDW01000001.1"/>
</dbReference>
<reference evidence="2" key="2">
    <citation type="journal article" date="2015" name="Vet. Microbiol.">
        <title>Variants of a genomic island in Aeromonas salmonicida subsp. salmonicida link isolates with their geographical origins.</title>
        <authorList>
            <person name="Emond-Rheault J.G."/>
            <person name="Vincent A.T."/>
            <person name="Trudel M.V."/>
            <person name="Brochu F."/>
            <person name="Boyle B."/>
            <person name="Tanaka K.H."/>
            <person name="Attere S.A."/>
            <person name="Jubinville E."/>
            <person name="Loch T.P."/>
            <person name="Winters A.D."/>
            <person name="Faisal M."/>
            <person name="Frenette M."/>
            <person name="Derome N."/>
            <person name="Charette S.J."/>
        </authorList>
    </citation>
    <scope>NUCLEOTIDE SEQUENCE</scope>
    <source>
        <strain evidence="1">01-B526</strain>
        <strain evidence="2">HER1085</strain>
    </source>
</reference>
<protein>
    <submittedName>
        <fullName evidence="2">Uncharacterized protein</fullName>
    </submittedName>
</protein>
<evidence type="ECO:0000313" key="2">
    <source>
        <dbReference type="EMBL" id="AIZ49668.1"/>
    </source>
</evidence>
<dbReference type="EMBL" id="KJ626179">
    <property type="protein sequence ID" value="AIZ49668.1"/>
    <property type="molecule type" value="Genomic_DNA"/>
</dbReference>